<dbReference type="AlphaFoldDB" id="A0A1R1YR86"/>
<evidence type="ECO:0000256" key="5">
    <source>
        <dbReference type="ARBA" id="ARBA00023242"/>
    </source>
</evidence>
<dbReference type="GO" id="GO:0008270">
    <property type="term" value="F:zinc ion binding"/>
    <property type="evidence" value="ECO:0007669"/>
    <property type="project" value="InterPro"/>
</dbReference>
<dbReference type="GO" id="GO:0005634">
    <property type="term" value="C:nucleus"/>
    <property type="evidence" value="ECO:0007669"/>
    <property type="project" value="UniProtKB-SubCell"/>
</dbReference>
<dbReference type="PROSITE" id="PS00463">
    <property type="entry name" value="ZN2_CY6_FUNGAL_1"/>
    <property type="match status" value="1"/>
</dbReference>
<evidence type="ECO:0000259" key="6">
    <source>
        <dbReference type="PROSITE" id="PS50048"/>
    </source>
</evidence>
<dbReference type="InterPro" id="IPR050815">
    <property type="entry name" value="TF_fung"/>
</dbReference>
<proteinExistence type="predicted"/>
<comment type="caution">
    <text evidence="7">The sequence shown here is derived from an EMBL/GenBank/DDBJ whole genome shotgun (WGS) entry which is preliminary data.</text>
</comment>
<dbReference type="Gene3D" id="4.10.240.10">
    <property type="entry name" value="Zn(2)-C6 fungal-type DNA-binding domain"/>
    <property type="match status" value="1"/>
</dbReference>
<protein>
    <submittedName>
        <fullName evidence="7">Putative transcriptional regulatory protein</fullName>
    </submittedName>
</protein>
<comment type="subcellular location">
    <subcellularLocation>
        <location evidence="1">Nucleus</location>
    </subcellularLocation>
</comment>
<dbReference type="PANTHER" id="PTHR47338">
    <property type="entry name" value="ZN(II)2CYS6 TRANSCRIPTION FACTOR (EUROFUNG)-RELATED"/>
    <property type="match status" value="1"/>
</dbReference>
<evidence type="ECO:0000313" key="7">
    <source>
        <dbReference type="EMBL" id="OMJ29404.1"/>
    </source>
</evidence>
<dbReference type="EMBL" id="LSSM01000292">
    <property type="protein sequence ID" value="OMJ29404.1"/>
    <property type="molecule type" value="Genomic_DNA"/>
</dbReference>
<evidence type="ECO:0000256" key="1">
    <source>
        <dbReference type="ARBA" id="ARBA00004123"/>
    </source>
</evidence>
<dbReference type="GO" id="GO:0006351">
    <property type="term" value="P:DNA-templated transcription"/>
    <property type="evidence" value="ECO:0007669"/>
    <property type="project" value="InterPro"/>
</dbReference>
<evidence type="ECO:0000256" key="3">
    <source>
        <dbReference type="ARBA" id="ARBA00023015"/>
    </source>
</evidence>
<reference evidence="8" key="1">
    <citation type="submission" date="2017-01" db="EMBL/GenBank/DDBJ databases">
        <authorList>
            <person name="Wang Y."/>
            <person name="White M."/>
            <person name="Kvist S."/>
            <person name="Moncalvo J.-M."/>
        </authorList>
    </citation>
    <scope>NUCLEOTIDE SEQUENCE [LARGE SCALE GENOMIC DNA]</scope>
    <source>
        <strain evidence="8">ID-206-W2</strain>
    </source>
</reference>
<evidence type="ECO:0000313" key="8">
    <source>
        <dbReference type="Proteomes" id="UP000187429"/>
    </source>
</evidence>
<dbReference type="OrthoDB" id="39175at2759"/>
<dbReference type="CDD" id="cd00067">
    <property type="entry name" value="GAL4"/>
    <property type="match status" value="1"/>
</dbReference>
<keyword evidence="5" id="KW-0539">Nucleus</keyword>
<accession>A0A1R1YR86</accession>
<keyword evidence="8" id="KW-1185">Reference proteome</keyword>
<dbReference type="SMART" id="SM00066">
    <property type="entry name" value="GAL4"/>
    <property type="match status" value="1"/>
</dbReference>
<dbReference type="GO" id="GO:0003677">
    <property type="term" value="F:DNA binding"/>
    <property type="evidence" value="ECO:0007669"/>
    <property type="project" value="InterPro"/>
</dbReference>
<dbReference type="PANTHER" id="PTHR47338:SF5">
    <property type="entry name" value="ZN(II)2CYS6 TRANSCRIPTION FACTOR (EUROFUNG)"/>
    <property type="match status" value="1"/>
</dbReference>
<sequence length="660" mass="72770">MDSPQKIKIEEPPVRLLLSCDRCRQRKVKCDGSKPSCGRCLRSEIGCHYSPIVEKRRARKTNNVPSLDQINCNSALSEVLDIHQEISELMSRLRDISIQTVTSDFIPSSRAESVKSFIDSSRSQACNSDFDSKSSIISTNDFSTTPISTRPPFSKDTCRMLVSNFFEFYSPLITGFDDHSKLERYLLQSINSNQLNPLLLSILSAGSLVTNENTLENSPLSENPSVSNVYFATAYPLLKSRIPEFFGINSLENLSVLNNCALISLKTGKDNFYSSQAVRMGFCLGLHNPNAGLKKQSTNLFWSAVIVDSLLSMVNGYLPAASYDELDNNTSDDLGKLAIILVKASKKAYSSSLHGTGHLAANSQFSAHLLMELDVWYGTNSENSLADFLNFQKSETPQKPVNGKDSSKKMFLHCMYHFLVITIIQNFSSDVWTFSGKNSTQQEAFINERSLVSARLMTQILIKGLELNPNYIPPCLGVFAFVGGVVYTDSSPLITSESNADILNLSNLVQHVRFLNKIGATNYAQNLAVRSLKLQQKIQQIQQGLQTSGQGATGDFANSALYGQDFGLLPRPNDAVFNTDFTASKQNNQVNPLDIFSVGLNTQKILPNLNSCFSDTSSNTAFGQQCSTISSINTQNFLSNYSNDANANIEDIISNAFSSN</sequence>
<dbReference type="SUPFAM" id="SSF57701">
    <property type="entry name" value="Zn2/Cys6 DNA-binding domain"/>
    <property type="match status" value="1"/>
</dbReference>
<gene>
    <name evidence="7" type="ORF">AYI69_g1092</name>
</gene>
<dbReference type="Pfam" id="PF00172">
    <property type="entry name" value="Zn_clus"/>
    <property type="match status" value="1"/>
</dbReference>
<dbReference type="Proteomes" id="UP000187429">
    <property type="component" value="Unassembled WGS sequence"/>
</dbReference>
<name>A0A1R1YR86_9FUNG</name>
<evidence type="ECO:0000256" key="4">
    <source>
        <dbReference type="ARBA" id="ARBA00023163"/>
    </source>
</evidence>
<feature type="domain" description="Zn(2)-C6 fungal-type" evidence="6">
    <location>
        <begin position="19"/>
        <end position="49"/>
    </location>
</feature>
<keyword evidence="4" id="KW-0804">Transcription</keyword>
<dbReference type="CDD" id="cd12148">
    <property type="entry name" value="fungal_TF_MHR"/>
    <property type="match status" value="1"/>
</dbReference>
<evidence type="ECO:0000256" key="2">
    <source>
        <dbReference type="ARBA" id="ARBA00022723"/>
    </source>
</evidence>
<dbReference type="InterPro" id="IPR036864">
    <property type="entry name" value="Zn2-C6_fun-type_DNA-bd_sf"/>
</dbReference>
<dbReference type="PROSITE" id="PS50048">
    <property type="entry name" value="ZN2_CY6_FUNGAL_2"/>
    <property type="match status" value="1"/>
</dbReference>
<keyword evidence="2" id="KW-0479">Metal-binding</keyword>
<dbReference type="InterPro" id="IPR001138">
    <property type="entry name" value="Zn2Cys6_DnaBD"/>
</dbReference>
<dbReference type="GO" id="GO:0000981">
    <property type="term" value="F:DNA-binding transcription factor activity, RNA polymerase II-specific"/>
    <property type="evidence" value="ECO:0007669"/>
    <property type="project" value="InterPro"/>
</dbReference>
<organism evidence="7 8">
    <name type="scientific">Smittium culicis</name>
    <dbReference type="NCBI Taxonomy" id="133412"/>
    <lineage>
        <taxon>Eukaryota</taxon>
        <taxon>Fungi</taxon>
        <taxon>Fungi incertae sedis</taxon>
        <taxon>Zoopagomycota</taxon>
        <taxon>Kickxellomycotina</taxon>
        <taxon>Harpellomycetes</taxon>
        <taxon>Harpellales</taxon>
        <taxon>Legeriomycetaceae</taxon>
        <taxon>Smittium</taxon>
    </lineage>
</organism>
<keyword evidence="3" id="KW-0805">Transcription regulation</keyword>